<dbReference type="Proteomes" id="UP000824005">
    <property type="component" value="Unassembled WGS sequence"/>
</dbReference>
<sequence>MTRTTITLTPEADSLVRKVMRERGLSFKEAVNAAIIDGLAPPAAEHRVATPTFDLGNARVPLDRALTLAGELEDEAMLRKLELGK</sequence>
<name>A0A9D1YUB8_9MICO</name>
<organism evidence="1 2">
    <name type="scientific">Candidatus Agrococcus pullicola</name>
    <dbReference type="NCBI Taxonomy" id="2838429"/>
    <lineage>
        <taxon>Bacteria</taxon>
        <taxon>Bacillati</taxon>
        <taxon>Actinomycetota</taxon>
        <taxon>Actinomycetes</taxon>
        <taxon>Micrococcales</taxon>
        <taxon>Microbacteriaceae</taxon>
        <taxon>Agrococcus</taxon>
    </lineage>
</organism>
<proteinExistence type="predicted"/>
<reference evidence="1" key="1">
    <citation type="journal article" date="2021" name="PeerJ">
        <title>Extensive microbial diversity within the chicken gut microbiome revealed by metagenomics and culture.</title>
        <authorList>
            <person name="Gilroy R."/>
            <person name="Ravi A."/>
            <person name="Getino M."/>
            <person name="Pursley I."/>
            <person name="Horton D.L."/>
            <person name="Alikhan N.F."/>
            <person name="Baker D."/>
            <person name="Gharbi K."/>
            <person name="Hall N."/>
            <person name="Watson M."/>
            <person name="Adriaenssens E.M."/>
            <person name="Foster-Nyarko E."/>
            <person name="Jarju S."/>
            <person name="Secka A."/>
            <person name="Antonio M."/>
            <person name="Oren A."/>
            <person name="Chaudhuri R.R."/>
            <person name="La Ragione R."/>
            <person name="Hildebrand F."/>
            <person name="Pallen M.J."/>
        </authorList>
    </citation>
    <scope>NUCLEOTIDE SEQUENCE</scope>
    <source>
        <strain evidence="1">ChiGjej1B1-98</strain>
    </source>
</reference>
<evidence type="ECO:0000313" key="1">
    <source>
        <dbReference type="EMBL" id="HIY65190.1"/>
    </source>
</evidence>
<gene>
    <name evidence="1" type="ORF">H9830_02805</name>
</gene>
<dbReference type="EMBL" id="DXDC01000085">
    <property type="protein sequence ID" value="HIY65190.1"/>
    <property type="molecule type" value="Genomic_DNA"/>
</dbReference>
<evidence type="ECO:0000313" key="2">
    <source>
        <dbReference type="Proteomes" id="UP000824005"/>
    </source>
</evidence>
<comment type="caution">
    <text evidence="1">The sequence shown here is derived from an EMBL/GenBank/DDBJ whole genome shotgun (WGS) entry which is preliminary data.</text>
</comment>
<protein>
    <submittedName>
        <fullName evidence="1">Antitoxin</fullName>
    </submittedName>
</protein>
<accession>A0A9D1YUB8</accession>
<reference evidence="1" key="2">
    <citation type="submission" date="2021-04" db="EMBL/GenBank/DDBJ databases">
        <authorList>
            <person name="Gilroy R."/>
        </authorList>
    </citation>
    <scope>NUCLEOTIDE SEQUENCE</scope>
    <source>
        <strain evidence="1">ChiGjej1B1-98</strain>
    </source>
</reference>
<dbReference type="AlphaFoldDB" id="A0A9D1YUB8"/>